<evidence type="ECO:0000313" key="1">
    <source>
        <dbReference type="EMBL" id="GDY69651.1"/>
    </source>
</evidence>
<dbReference type="EMBL" id="BJHY01000002">
    <property type="protein sequence ID" value="GDY79905.1"/>
    <property type="molecule type" value="Genomic_DNA"/>
</dbReference>
<evidence type="ECO:0000313" key="4">
    <source>
        <dbReference type="Proteomes" id="UP000302139"/>
    </source>
</evidence>
<reference evidence="1 4" key="2">
    <citation type="submission" date="2019-04" db="EMBL/GenBank/DDBJ databases">
        <title>Draft genome sequences of Streptomyces avermitilis NBRC 14893.</title>
        <authorList>
            <person name="Komaki H."/>
            <person name="Tamura T."/>
            <person name="Hosoyama A."/>
        </authorList>
    </citation>
    <scope>NUCLEOTIDE SEQUENCE [LARGE SCALE GENOMIC DNA]</scope>
    <source>
        <strain evidence="1 4">NBRC 14893</strain>
    </source>
</reference>
<protein>
    <submittedName>
        <fullName evidence="2">Uncharacterized protein</fullName>
    </submittedName>
</protein>
<dbReference type="EMBL" id="BJHX01000002">
    <property type="protein sequence ID" value="GDY69651.1"/>
    <property type="molecule type" value="Genomic_DNA"/>
</dbReference>
<comment type="caution">
    <text evidence="2">The sequence shown here is derived from an EMBL/GenBank/DDBJ whole genome shotgun (WGS) entry which is preliminary data.</text>
</comment>
<evidence type="ECO:0000313" key="2">
    <source>
        <dbReference type="EMBL" id="GDY79905.1"/>
    </source>
</evidence>
<dbReference type="Proteomes" id="UP000299211">
    <property type="component" value="Unassembled WGS sequence"/>
</dbReference>
<name>A0A4D4N8Y9_STRAX</name>
<sequence length="90" mass="10159">MVGGDCFRRQGRIRKVCVDEVPDPLQQGLPAGVRRGGIPAEPFGDDRREQVSHIAGEQFTDLGAVRPGFGGQTRQERRRLEPVAMNWWMR</sequence>
<gene>
    <name evidence="1" type="ORF">SAV14893_090440</name>
    <name evidence="2" type="ORF">SAV31267_093900</name>
</gene>
<evidence type="ECO:0000313" key="3">
    <source>
        <dbReference type="Proteomes" id="UP000299211"/>
    </source>
</evidence>
<dbReference type="Proteomes" id="UP000302139">
    <property type="component" value="Unassembled WGS sequence"/>
</dbReference>
<dbReference type="AlphaFoldDB" id="A0A4D4N8Y9"/>
<proteinExistence type="predicted"/>
<reference evidence="2 3" key="1">
    <citation type="submission" date="2019-04" db="EMBL/GenBank/DDBJ databases">
        <title>Draft genome sequences of Streptomyces avermitilis ATCC 31267.</title>
        <authorList>
            <person name="Komaki H."/>
            <person name="Tamura T."/>
            <person name="Hosoyama A."/>
        </authorList>
    </citation>
    <scope>NUCLEOTIDE SEQUENCE [LARGE SCALE GENOMIC DNA]</scope>
    <source>
        <strain evidence="2 3">ATCC 31267</strain>
    </source>
</reference>
<organism evidence="2 3">
    <name type="scientific">Streptomyces avermitilis</name>
    <dbReference type="NCBI Taxonomy" id="33903"/>
    <lineage>
        <taxon>Bacteria</taxon>
        <taxon>Bacillati</taxon>
        <taxon>Actinomycetota</taxon>
        <taxon>Actinomycetes</taxon>
        <taxon>Kitasatosporales</taxon>
        <taxon>Streptomycetaceae</taxon>
        <taxon>Streptomyces</taxon>
    </lineage>
</organism>
<accession>A0A4D4N8Y9</accession>